<gene>
    <name evidence="1" type="ORF">METZ01_LOCUS8188</name>
</gene>
<organism evidence="1">
    <name type="scientific">marine metagenome</name>
    <dbReference type="NCBI Taxonomy" id="408172"/>
    <lineage>
        <taxon>unclassified sequences</taxon>
        <taxon>metagenomes</taxon>
        <taxon>ecological metagenomes</taxon>
    </lineage>
</organism>
<sequence>MYGTIFNLEVKEGCEQELIASLDKLENPPGAVAFFLMKPDKMRSDLVGVAVFESREAYVKNANRPEQHENFTNMMQYLVSEPAWNDGEYLIGKIS</sequence>
<proteinExistence type="predicted"/>
<reference evidence="1" key="1">
    <citation type="submission" date="2018-05" db="EMBL/GenBank/DDBJ databases">
        <authorList>
            <person name="Lanie J.A."/>
            <person name="Ng W.-L."/>
            <person name="Kazmierczak K.M."/>
            <person name="Andrzejewski T.M."/>
            <person name="Davidsen T.M."/>
            <person name="Wayne K.J."/>
            <person name="Tettelin H."/>
            <person name="Glass J.I."/>
            <person name="Rusch D."/>
            <person name="Podicherti R."/>
            <person name="Tsui H.-C.T."/>
            <person name="Winkler M.E."/>
        </authorList>
    </citation>
    <scope>NUCLEOTIDE SEQUENCE</scope>
</reference>
<dbReference type="Gene3D" id="3.30.70.100">
    <property type="match status" value="1"/>
</dbReference>
<dbReference type="SUPFAM" id="SSF54909">
    <property type="entry name" value="Dimeric alpha+beta barrel"/>
    <property type="match status" value="1"/>
</dbReference>
<dbReference type="EMBL" id="UINC01000441">
    <property type="protein sequence ID" value="SUZ55334.1"/>
    <property type="molecule type" value="Genomic_DNA"/>
</dbReference>
<evidence type="ECO:0008006" key="2">
    <source>
        <dbReference type="Google" id="ProtNLM"/>
    </source>
</evidence>
<accession>A0A381NMJ9</accession>
<evidence type="ECO:0000313" key="1">
    <source>
        <dbReference type="EMBL" id="SUZ55334.1"/>
    </source>
</evidence>
<dbReference type="InterPro" id="IPR011008">
    <property type="entry name" value="Dimeric_a/b-barrel"/>
</dbReference>
<protein>
    <recommendedName>
        <fullName evidence="2">ABM domain-containing protein</fullName>
    </recommendedName>
</protein>
<name>A0A381NMJ9_9ZZZZ</name>
<dbReference type="AlphaFoldDB" id="A0A381NMJ9"/>